<dbReference type="CDD" id="cd02947">
    <property type="entry name" value="TRX_family"/>
    <property type="match status" value="1"/>
</dbReference>
<evidence type="ECO:0000259" key="4">
    <source>
        <dbReference type="Pfam" id="PF00085"/>
    </source>
</evidence>
<evidence type="ECO:0000313" key="6">
    <source>
        <dbReference type="Proteomes" id="UP000251002"/>
    </source>
</evidence>
<dbReference type="PANTHER" id="PTHR45663">
    <property type="entry name" value="GEO12009P1"/>
    <property type="match status" value="1"/>
</dbReference>
<accession>A0A365L7K2</accession>
<evidence type="ECO:0000256" key="2">
    <source>
        <dbReference type="ARBA" id="ARBA00023157"/>
    </source>
</evidence>
<protein>
    <recommendedName>
        <fullName evidence="4">Thioredoxin domain-containing protein</fullName>
    </recommendedName>
</protein>
<keyword evidence="2" id="KW-1015">Disulfide bond</keyword>
<sequence>MGPVVSNVAEQVDSVDFYKVVVSDAPELAEQFGIMSIPTLVLVKNGKEVKRSVGFMPEEPLKEFAES</sequence>
<keyword evidence="6" id="KW-1185">Reference proteome</keyword>
<dbReference type="Pfam" id="PF00085">
    <property type="entry name" value="Thioredoxin"/>
    <property type="match status" value="1"/>
</dbReference>
<name>A0A365L7K2_9BACL</name>
<gene>
    <name evidence="5" type="ORF">DP120_02000</name>
</gene>
<comment type="similarity">
    <text evidence="1">Belongs to the thioredoxin family.</text>
</comment>
<dbReference type="EMBL" id="QLZR01000001">
    <property type="protein sequence ID" value="RAZ81081.1"/>
    <property type="molecule type" value="Genomic_DNA"/>
</dbReference>
<keyword evidence="3" id="KW-0676">Redox-active center</keyword>
<proteinExistence type="inferred from homology"/>
<evidence type="ECO:0000256" key="3">
    <source>
        <dbReference type="ARBA" id="ARBA00023284"/>
    </source>
</evidence>
<reference evidence="5 6" key="1">
    <citation type="submission" date="2018-06" db="EMBL/GenBank/DDBJ databases">
        <title>The draft genome sequences of strains SCU63 and S1.</title>
        <authorList>
            <person name="Gan L."/>
        </authorList>
    </citation>
    <scope>NUCLEOTIDE SEQUENCE [LARGE SCALE GENOMIC DNA]</scope>
    <source>
        <strain evidence="5 6">SCU63</strain>
    </source>
</reference>
<evidence type="ECO:0000256" key="1">
    <source>
        <dbReference type="ARBA" id="ARBA00008987"/>
    </source>
</evidence>
<dbReference type="InterPro" id="IPR013766">
    <property type="entry name" value="Thioredoxin_domain"/>
</dbReference>
<dbReference type="Gene3D" id="3.40.30.10">
    <property type="entry name" value="Glutaredoxin"/>
    <property type="match status" value="1"/>
</dbReference>
<dbReference type="GO" id="GO:0015035">
    <property type="term" value="F:protein-disulfide reductase activity"/>
    <property type="evidence" value="ECO:0007669"/>
    <property type="project" value="TreeGrafter"/>
</dbReference>
<dbReference type="GO" id="GO:0005829">
    <property type="term" value="C:cytosol"/>
    <property type="evidence" value="ECO:0007669"/>
    <property type="project" value="TreeGrafter"/>
</dbReference>
<dbReference type="Proteomes" id="UP000251002">
    <property type="component" value="Unassembled WGS sequence"/>
</dbReference>
<organism evidence="5 6">
    <name type="scientific">Planococcus halotolerans</name>
    <dbReference type="NCBI Taxonomy" id="2233542"/>
    <lineage>
        <taxon>Bacteria</taxon>
        <taxon>Bacillati</taxon>
        <taxon>Bacillota</taxon>
        <taxon>Bacilli</taxon>
        <taxon>Bacillales</taxon>
        <taxon>Caryophanaceae</taxon>
        <taxon>Planococcus</taxon>
    </lineage>
</organism>
<feature type="domain" description="Thioredoxin" evidence="4">
    <location>
        <begin position="1"/>
        <end position="66"/>
    </location>
</feature>
<dbReference type="AlphaFoldDB" id="A0A365L7K2"/>
<dbReference type="SUPFAM" id="SSF52833">
    <property type="entry name" value="Thioredoxin-like"/>
    <property type="match status" value="1"/>
</dbReference>
<comment type="caution">
    <text evidence="5">The sequence shown here is derived from an EMBL/GenBank/DDBJ whole genome shotgun (WGS) entry which is preliminary data.</text>
</comment>
<dbReference type="PANTHER" id="PTHR45663:SF11">
    <property type="entry name" value="GEO12009P1"/>
    <property type="match status" value="1"/>
</dbReference>
<evidence type="ECO:0000313" key="5">
    <source>
        <dbReference type="EMBL" id="RAZ81081.1"/>
    </source>
</evidence>
<dbReference type="InterPro" id="IPR036249">
    <property type="entry name" value="Thioredoxin-like_sf"/>
</dbReference>
<dbReference type="GO" id="GO:0045454">
    <property type="term" value="P:cell redox homeostasis"/>
    <property type="evidence" value="ECO:0007669"/>
    <property type="project" value="TreeGrafter"/>
</dbReference>